<evidence type="ECO:0000313" key="16">
    <source>
        <dbReference type="Proteomes" id="UP000036987"/>
    </source>
</evidence>
<dbReference type="GO" id="GO:0005975">
    <property type="term" value="P:carbohydrate metabolic process"/>
    <property type="evidence" value="ECO:0007669"/>
    <property type="project" value="InterPro"/>
</dbReference>
<keyword evidence="6 14" id="KW-0732">Signal</keyword>
<keyword evidence="9 13" id="KW-0326">Glycosidase</keyword>
<dbReference type="InterPro" id="IPR006626">
    <property type="entry name" value="PbH1"/>
</dbReference>
<dbReference type="AlphaFoldDB" id="A0A0K9NXQ7"/>
<keyword evidence="7" id="KW-0677">Repeat</keyword>
<accession>A0A0K9NXQ7</accession>
<dbReference type="EMBL" id="LFYR01001488">
    <property type="protein sequence ID" value="KMZ61473.1"/>
    <property type="molecule type" value="Genomic_DNA"/>
</dbReference>
<dbReference type="Gene3D" id="2.160.20.10">
    <property type="entry name" value="Single-stranded right-handed beta-helix, Pectin lyase-like"/>
    <property type="match status" value="1"/>
</dbReference>
<evidence type="ECO:0000256" key="8">
    <source>
        <dbReference type="ARBA" id="ARBA00022801"/>
    </source>
</evidence>
<dbReference type="OrthoDB" id="187139at2759"/>
<dbReference type="InterPro" id="IPR011050">
    <property type="entry name" value="Pectin_lyase_fold/virulence"/>
</dbReference>
<evidence type="ECO:0000256" key="4">
    <source>
        <dbReference type="ARBA" id="ARBA00022512"/>
    </source>
</evidence>
<organism evidence="15 16">
    <name type="scientific">Zostera marina</name>
    <name type="common">Eelgrass</name>
    <dbReference type="NCBI Taxonomy" id="29655"/>
    <lineage>
        <taxon>Eukaryota</taxon>
        <taxon>Viridiplantae</taxon>
        <taxon>Streptophyta</taxon>
        <taxon>Embryophyta</taxon>
        <taxon>Tracheophyta</taxon>
        <taxon>Spermatophyta</taxon>
        <taxon>Magnoliopsida</taxon>
        <taxon>Liliopsida</taxon>
        <taxon>Zosteraceae</taxon>
        <taxon>Zostera</taxon>
    </lineage>
</organism>
<evidence type="ECO:0000256" key="5">
    <source>
        <dbReference type="ARBA" id="ARBA00022525"/>
    </source>
</evidence>
<keyword evidence="16" id="KW-1185">Reference proteome</keyword>
<dbReference type="FunFam" id="2.160.20.10:FF:000032">
    <property type="entry name" value="Pectin lyase-like superfamily protein"/>
    <property type="match status" value="1"/>
</dbReference>
<evidence type="ECO:0000256" key="13">
    <source>
        <dbReference type="RuleBase" id="RU361169"/>
    </source>
</evidence>
<keyword evidence="4" id="KW-0134">Cell wall</keyword>
<dbReference type="Pfam" id="PF00295">
    <property type="entry name" value="Glyco_hydro_28"/>
    <property type="match status" value="1"/>
</dbReference>
<evidence type="ECO:0000256" key="7">
    <source>
        <dbReference type="ARBA" id="ARBA00022737"/>
    </source>
</evidence>
<sequence>MARLLLNVIYIVVFIVALYKAVGFEGEEQYFKYGMGGWEGLEDEIAMVTTNKSERTPVNVHSFGAVGDGNSDDTQAFIAAWNKACSLRNAVFLVPDGFRYLVRAVNFQGPCMRHLVIQIGGTIVAPDEPENWDAKYPRIWLLFSQLNMASIQGGGIIDGSGSKWWASSCKRNKTNPCRGAPTALTIEKSSMFRVNDLTVQNSQQIQLTIHGSSKVRISNVQVHAPETSPNTDGIHITHSTDVIVQDCQIGTGDDCISIVSGSSNIRMKNINCGPGHGISIGSLGHNNQTETVSGVVLDKATITGTSNGLRIKTWQGGSGYARGFLFENVIMVNVSNPIIIDQFYCDSPTTCRNQTSAVEVSEIIYRNITGTSNTLKAMKFACSNVVPCRNIVLNNIHLEMISNGTKKAETYCNSAVGFAYGHVQPVADCLNAVNCTCHDTQVGASNPKLHFGPHRQPQDVIVHTEL</sequence>
<comment type="caution">
    <text evidence="15">The sequence shown here is derived from an EMBL/GenBank/DDBJ whole genome shotgun (WGS) entry which is preliminary data.</text>
</comment>
<evidence type="ECO:0000256" key="1">
    <source>
        <dbReference type="ARBA" id="ARBA00004191"/>
    </source>
</evidence>
<dbReference type="PROSITE" id="PS00502">
    <property type="entry name" value="POLYGALACTURONASE"/>
    <property type="match status" value="1"/>
</dbReference>
<keyword evidence="5" id="KW-0964">Secreted</keyword>
<comment type="catalytic activity">
    <reaction evidence="11">
        <text>(1,4-alpha-D-galacturonosyl)n+m + H2O = (1,4-alpha-D-galacturonosyl)n + (1,4-alpha-D-galacturonosyl)m.</text>
        <dbReference type="EC" id="3.2.1.15"/>
    </reaction>
</comment>
<dbReference type="EC" id="3.2.1.15" evidence="3"/>
<dbReference type="InterPro" id="IPR000743">
    <property type="entry name" value="Glyco_hydro_28"/>
</dbReference>
<reference evidence="16" key="1">
    <citation type="journal article" date="2016" name="Nature">
        <title>The genome of the seagrass Zostera marina reveals angiosperm adaptation to the sea.</title>
        <authorList>
            <person name="Olsen J.L."/>
            <person name="Rouze P."/>
            <person name="Verhelst B."/>
            <person name="Lin Y.-C."/>
            <person name="Bayer T."/>
            <person name="Collen J."/>
            <person name="Dattolo E."/>
            <person name="De Paoli E."/>
            <person name="Dittami S."/>
            <person name="Maumus F."/>
            <person name="Michel G."/>
            <person name="Kersting A."/>
            <person name="Lauritano C."/>
            <person name="Lohaus R."/>
            <person name="Toepel M."/>
            <person name="Tonon T."/>
            <person name="Vanneste K."/>
            <person name="Amirebrahimi M."/>
            <person name="Brakel J."/>
            <person name="Bostroem C."/>
            <person name="Chovatia M."/>
            <person name="Grimwood J."/>
            <person name="Jenkins J.W."/>
            <person name="Jueterbock A."/>
            <person name="Mraz A."/>
            <person name="Stam W.T."/>
            <person name="Tice H."/>
            <person name="Bornberg-Bauer E."/>
            <person name="Green P.J."/>
            <person name="Pearson G.A."/>
            <person name="Procaccini G."/>
            <person name="Duarte C.M."/>
            <person name="Schmutz J."/>
            <person name="Reusch T.B.H."/>
            <person name="Van de Peer Y."/>
        </authorList>
    </citation>
    <scope>NUCLEOTIDE SEQUENCE [LARGE SCALE GENOMIC DNA]</scope>
    <source>
        <strain evidence="16">cv. Finnish</strain>
    </source>
</reference>
<protein>
    <recommendedName>
        <fullName evidence="3">endo-polygalacturonase</fullName>
        <ecNumber evidence="3">3.2.1.15</ecNumber>
    </recommendedName>
</protein>
<evidence type="ECO:0000256" key="12">
    <source>
        <dbReference type="PROSITE-ProRule" id="PRU10052"/>
    </source>
</evidence>
<evidence type="ECO:0000256" key="3">
    <source>
        <dbReference type="ARBA" id="ARBA00012736"/>
    </source>
</evidence>
<feature type="chain" id="PRO_5005527261" description="endo-polygalacturonase" evidence="14">
    <location>
        <begin position="24"/>
        <end position="466"/>
    </location>
</feature>
<evidence type="ECO:0000256" key="2">
    <source>
        <dbReference type="ARBA" id="ARBA00008834"/>
    </source>
</evidence>
<evidence type="ECO:0000256" key="14">
    <source>
        <dbReference type="SAM" id="SignalP"/>
    </source>
</evidence>
<proteinExistence type="inferred from homology"/>
<keyword evidence="8 13" id="KW-0378">Hydrolase</keyword>
<dbReference type="OMA" id="CRNVVNV"/>
<dbReference type="Proteomes" id="UP000036987">
    <property type="component" value="Unassembled WGS sequence"/>
</dbReference>
<evidence type="ECO:0000256" key="6">
    <source>
        <dbReference type="ARBA" id="ARBA00022729"/>
    </source>
</evidence>
<dbReference type="GO" id="GO:0004650">
    <property type="term" value="F:polygalacturonase activity"/>
    <property type="evidence" value="ECO:0007669"/>
    <property type="project" value="UniProtKB-EC"/>
</dbReference>
<gene>
    <name evidence="15" type="ORF">ZOSMA_52G01240</name>
</gene>
<comment type="subcellular location">
    <subcellularLocation>
        <location evidence="1">Secreted</location>
        <location evidence="1">Cell wall</location>
    </subcellularLocation>
</comment>
<dbReference type="PANTHER" id="PTHR31375">
    <property type="match status" value="1"/>
</dbReference>
<feature type="active site" evidence="12">
    <location>
        <position position="276"/>
    </location>
</feature>
<feature type="signal peptide" evidence="14">
    <location>
        <begin position="1"/>
        <end position="23"/>
    </location>
</feature>
<name>A0A0K9NXQ7_ZOSMR</name>
<dbReference type="SUPFAM" id="SSF51126">
    <property type="entry name" value="Pectin lyase-like"/>
    <property type="match status" value="1"/>
</dbReference>
<keyword evidence="10" id="KW-0961">Cell wall biogenesis/degradation</keyword>
<comment type="similarity">
    <text evidence="2 13">Belongs to the glycosyl hydrolase 28 family.</text>
</comment>
<dbReference type="GO" id="GO:0071555">
    <property type="term" value="P:cell wall organization"/>
    <property type="evidence" value="ECO:0007669"/>
    <property type="project" value="UniProtKB-KW"/>
</dbReference>
<dbReference type="InterPro" id="IPR012334">
    <property type="entry name" value="Pectin_lyas_fold"/>
</dbReference>
<evidence type="ECO:0000256" key="10">
    <source>
        <dbReference type="ARBA" id="ARBA00023316"/>
    </source>
</evidence>
<evidence type="ECO:0000256" key="11">
    <source>
        <dbReference type="ARBA" id="ARBA00034074"/>
    </source>
</evidence>
<dbReference type="SMART" id="SM00710">
    <property type="entry name" value="PbH1"/>
    <property type="match status" value="5"/>
</dbReference>
<evidence type="ECO:0000313" key="15">
    <source>
        <dbReference type="EMBL" id="KMZ61473.1"/>
    </source>
</evidence>
<evidence type="ECO:0000256" key="9">
    <source>
        <dbReference type="ARBA" id="ARBA00023295"/>
    </source>
</evidence>
<dbReference type="STRING" id="29655.A0A0K9NXQ7"/>